<comment type="caution">
    <text evidence="2">The sequence shown here is derived from an EMBL/GenBank/DDBJ whole genome shotgun (WGS) entry which is preliminary data.</text>
</comment>
<feature type="compositionally biased region" description="Polar residues" evidence="1">
    <location>
        <begin position="764"/>
        <end position="774"/>
    </location>
</feature>
<gene>
    <name evidence="2" type="ORF">GMRT_10969</name>
</gene>
<feature type="compositionally biased region" description="Basic and acidic residues" evidence="1">
    <location>
        <begin position="726"/>
        <end position="740"/>
    </location>
</feature>
<feature type="compositionally biased region" description="Low complexity" evidence="1">
    <location>
        <begin position="797"/>
        <end position="818"/>
    </location>
</feature>
<feature type="region of interest" description="Disordered" evidence="1">
    <location>
        <begin position="528"/>
        <end position="626"/>
    </location>
</feature>
<dbReference type="EMBL" id="VDLU01000001">
    <property type="protein sequence ID" value="TNJ29344.1"/>
    <property type="molecule type" value="Genomic_DNA"/>
</dbReference>
<feature type="compositionally biased region" description="Acidic residues" evidence="1">
    <location>
        <begin position="693"/>
        <end position="705"/>
    </location>
</feature>
<protein>
    <submittedName>
        <fullName evidence="2">Uncharacterized protein</fullName>
    </submittedName>
</protein>
<evidence type="ECO:0000313" key="2">
    <source>
        <dbReference type="EMBL" id="TNJ29344.1"/>
    </source>
</evidence>
<feature type="compositionally biased region" description="Polar residues" evidence="1">
    <location>
        <begin position="1"/>
        <end position="14"/>
    </location>
</feature>
<feature type="region of interest" description="Disordered" evidence="1">
    <location>
        <begin position="202"/>
        <end position="229"/>
    </location>
</feature>
<accession>A0A4Z1SU08</accession>
<feature type="region of interest" description="Disordered" evidence="1">
    <location>
        <begin position="318"/>
        <end position="346"/>
    </location>
</feature>
<evidence type="ECO:0000256" key="1">
    <source>
        <dbReference type="SAM" id="MobiDB-lite"/>
    </source>
</evidence>
<feature type="region of interest" description="Disordered" evidence="1">
    <location>
        <begin position="693"/>
        <end position="832"/>
    </location>
</feature>
<dbReference type="AlphaFoldDB" id="A0A4Z1SU08"/>
<dbReference type="OrthoDB" id="10253251at2759"/>
<reference evidence="2 3" key="1">
    <citation type="submission" date="2019-05" db="EMBL/GenBank/DDBJ databases">
        <title>The compact genome of Giardia muris reveals important steps in the evolution of intestinal protozoan parasites.</title>
        <authorList>
            <person name="Xu F."/>
            <person name="Jimenez-Gonzalez A."/>
            <person name="Einarsson E."/>
            <person name="Astvaldsson A."/>
            <person name="Peirasmaki D."/>
            <person name="Eckmann L."/>
            <person name="Andersson J.O."/>
            <person name="Svard S.G."/>
            <person name="Jerlstrom-Hultqvist J."/>
        </authorList>
    </citation>
    <scope>NUCLEOTIDE SEQUENCE [LARGE SCALE GENOMIC DNA]</scope>
    <source>
        <strain evidence="2 3">Roberts-Thomson</strain>
    </source>
</reference>
<dbReference type="Proteomes" id="UP000315496">
    <property type="component" value="Chromosome 1"/>
</dbReference>
<sequence>MSQPQVVRQLSSATPGKIIVVKEQAPRPLRSNSSLGERRAPSASAGRRKQGSVKSAHAKGTRPKKTRRTGTPKRARVPEQSGQPGQRTPDRARDNSFKDMLLRALVARMHTDGPFLSAMSRSATPSGPPIPGYFGTAQAEDELVKKLKRAVIDTLHEEGFAGREASPRPVAASQTREFGVETERLPIRDDYERQLEDLLGETNIPGTTVDDYQEPVKSGRTRSPSWAEKSESVPVITQVAVDHLERLPHNIQPRTVKRRDGEEKEEEDRSFVSQELHNAIEITSELARILPQRGHGSGVARAVASLNATINTLYHAYRGEAQDPREQREATKDLRETREPRETTTGAAARLEDALFDYPEVPERVIQEIERAVAGYARRHPGLTEAQEREIFAREIDRYIVEEARRRPDDVALALTSSSIASSRVEALTGPVRPPTNPWAGHRPGVEPTEPSMTLPEPSEVLYQDQVTVPVPLPAPVTTTAPSRSSSTDPTQMSLADYTHIPVPAIEKVRPTVSASDSVDYGVQRTNFDREAQQQSLKVSPPPARSYAEMGDTADFEYGDGLSASAEGVAPRRRSSPGDYHFDDLGADQLRARQEPSGLTEHSELDLGAFFQGGGGGGGRPHFDGVSAQELEDESSDVAHYRRAAARTYSETAPFFERRADLGLGQPVVPLVLEAPGRDLDEQLDEQLDFVDDAESDSESDMEAELEPKPDDISVPSGPDSATPRASHEGKAKPDTEAARISEIAETVETGELYPNGQGERDSISTSMSVTASTPPVLPSEEEEKEEREVVVKEETQVQAQAQVQAQTQAQTPGAAVASPDGRSPSLSPESARLIQQAEELEPEPRQPLLYEPDPNYTDEELGCYVDLFCCFLKNPNHPDVSLERLVDTDGGSRLSPLFDCCVAALKDVGLRLVSLLNRVEITGCDALKEDYEDNRGFYRFQLVSRLATVSPLLLDEQFKASLAEALAVNEAELRQRIHRYLREAVSTQPSYTAAVTAGVRQAERLFFCEEDAATLTGQLADGVLDSLLREVASEFL</sequence>
<keyword evidence="3" id="KW-1185">Reference proteome</keyword>
<feature type="compositionally biased region" description="Basic and acidic residues" evidence="1">
    <location>
        <begin position="787"/>
        <end position="796"/>
    </location>
</feature>
<feature type="compositionally biased region" description="Basic residues" evidence="1">
    <location>
        <begin position="46"/>
        <end position="75"/>
    </location>
</feature>
<feature type="compositionally biased region" description="Basic and acidic residues" evidence="1">
    <location>
        <begin position="318"/>
        <end position="342"/>
    </location>
</feature>
<feature type="region of interest" description="Disordered" evidence="1">
    <location>
        <begin position="1"/>
        <end position="95"/>
    </location>
</feature>
<dbReference type="VEuPathDB" id="GiardiaDB:GMRT_10969"/>
<evidence type="ECO:0000313" key="3">
    <source>
        <dbReference type="Proteomes" id="UP000315496"/>
    </source>
</evidence>
<feature type="compositionally biased region" description="Gly residues" evidence="1">
    <location>
        <begin position="611"/>
        <end position="620"/>
    </location>
</feature>
<organism evidence="2 3">
    <name type="scientific">Giardia muris</name>
    <dbReference type="NCBI Taxonomy" id="5742"/>
    <lineage>
        <taxon>Eukaryota</taxon>
        <taxon>Metamonada</taxon>
        <taxon>Diplomonadida</taxon>
        <taxon>Hexamitidae</taxon>
        <taxon>Giardiinae</taxon>
        <taxon>Giardia</taxon>
    </lineage>
</organism>
<name>A0A4Z1SU08_GIAMU</name>
<feature type="compositionally biased region" description="Basic and acidic residues" evidence="1">
    <location>
        <begin position="580"/>
        <end position="594"/>
    </location>
</feature>
<feature type="region of interest" description="Disordered" evidence="1">
    <location>
        <begin position="426"/>
        <end position="454"/>
    </location>
</feature>
<proteinExistence type="predicted"/>